<evidence type="ECO:0000313" key="1">
    <source>
        <dbReference type="EMBL" id="ETW97369.1"/>
    </source>
</evidence>
<dbReference type="HOGENOM" id="CLU_2551985_0_0_7"/>
<protein>
    <recommendedName>
        <fullName evidence="3">CopG family transcriptional regulator</fullName>
    </recommendedName>
</protein>
<dbReference type="InterPro" id="IPR038296">
    <property type="entry name" value="ParD_sf"/>
</dbReference>
<proteinExistence type="predicted"/>
<dbReference type="AlphaFoldDB" id="W4LHI9"/>
<evidence type="ECO:0000313" key="2">
    <source>
        <dbReference type="Proteomes" id="UP000019140"/>
    </source>
</evidence>
<dbReference type="Gene3D" id="6.10.10.120">
    <property type="entry name" value="Antitoxin ParD1-like"/>
    <property type="match status" value="1"/>
</dbReference>
<organism evidence="1 2">
    <name type="scientific">Candidatus Entotheonella gemina</name>
    <dbReference type="NCBI Taxonomy" id="1429439"/>
    <lineage>
        <taxon>Bacteria</taxon>
        <taxon>Pseudomonadati</taxon>
        <taxon>Nitrospinota/Tectimicrobiota group</taxon>
        <taxon>Candidatus Tectimicrobiota</taxon>
        <taxon>Candidatus Entotheonellia</taxon>
        <taxon>Candidatus Entotheonellales</taxon>
        <taxon>Candidatus Entotheonellaceae</taxon>
        <taxon>Candidatus Entotheonella</taxon>
    </lineage>
</organism>
<feature type="non-terminal residue" evidence="1">
    <location>
        <position position="1"/>
    </location>
</feature>
<reference evidence="1 2" key="1">
    <citation type="journal article" date="2014" name="Nature">
        <title>An environmental bacterial taxon with a large and distinct metabolic repertoire.</title>
        <authorList>
            <person name="Wilson M.C."/>
            <person name="Mori T."/>
            <person name="Ruckert C."/>
            <person name="Uria A.R."/>
            <person name="Helf M.J."/>
            <person name="Takada K."/>
            <person name="Gernert C."/>
            <person name="Steffens U.A."/>
            <person name="Heycke N."/>
            <person name="Schmitt S."/>
            <person name="Rinke C."/>
            <person name="Helfrich E.J."/>
            <person name="Brachmann A.O."/>
            <person name="Gurgui C."/>
            <person name="Wakimoto T."/>
            <person name="Kracht M."/>
            <person name="Crusemann M."/>
            <person name="Hentschel U."/>
            <person name="Abe I."/>
            <person name="Matsunaga S."/>
            <person name="Kalinowski J."/>
            <person name="Takeyama H."/>
            <person name="Piel J."/>
        </authorList>
    </citation>
    <scope>NUCLEOTIDE SEQUENCE [LARGE SCALE GENOMIC DNA]</scope>
    <source>
        <strain evidence="2">TSY2</strain>
    </source>
</reference>
<name>W4LHI9_9BACT</name>
<dbReference type="EMBL" id="AZHX01002071">
    <property type="protein sequence ID" value="ETW97369.1"/>
    <property type="molecule type" value="Genomic_DNA"/>
</dbReference>
<dbReference type="Proteomes" id="UP000019140">
    <property type="component" value="Unassembled WGS sequence"/>
</dbReference>
<gene>
    <name evidence="1" type="ORF">ETSY2_44775</name>
</gene>
<accession>W4LHI9</accession>
<sequence>NAPDEFVEQQLQSGKYPNYEAMVQEGLRLLQAQEERDTEAKRIADELRPAYERFKRGEPGIPLDAEDVIRRGREHLATKHNQI</sequence>
<evidence type="ECO:0008006" key="3">
    <source>
        <dbReference type="Google" id="ProtNLM"/>
    </source>
</evidence>
<keyword evidence="2" id="KW-1185">Reference proteome</keyword>
<comment type="caution">
    <text evidence="1">The sequence shown here is derived from an EMBL/GenBank/DDBJ whole genome shotgun (WGS) entry which is preliminary data.</text>
</comment>